<evidence type="ECO:0000313" key="3">
    <source>
        <dbReference type="Proteomes" id="UP001432146"/>
    </source>
</evidence>
<dbReference type="AlphaFoldDB" id="A0AAW1A0H2"/>
<organism evidence="2 3">
    <name type="scientific">Tetragonisca angustula</name>
    <dbReference type="NCBI Taxonomy" id="166442"/>
    <lineage>
        <taxon>Eukaryota</taxon>
        <taxon>Metazoa</taxon>
        <taxon>Ecdysozoa</taxon>
        <taxon>Arthropoda</taxon>
        <taxon>Hexapoda</taxon>
        <taxon>Insecta</taxon>
        <taxon>Pterygota</taxon>
        <taxon>Neoptera</taxon>
        <taxon>Endopterygota</taxon>
        <taxon>Hymenoptera</taxon>
        <taxon>Apocrita</taxon>
        <taxon>Aculeata</taxon>
        <taxon>Apoidea</taxon>
        <taxon>Anthophila</taxon>
        <taxon>Apidae</taxon>
        <taxon>Tetragonisca</taxon>
    </lineage>
</organism>
<evidence type="ECO:0000313" key="2">
    <source>
        <dbReference type="EMBL" id="KAK9303364.1"/>
    </source>
</evidence>
<dbReference type="EMBL" id="JAWNGG020000080">
    <property type="protein sequence ID" value="KAK9303364.1"/>
    <property type="molecule type" value="Genomic_DNA"/>
</dbReference>
<feature type="compositionally biased region" description="Polar residues" evidence="1">
    <location>
        <begin position="31"/>
        <end position="41"/>
    </location>
</feature>
<gene>
    <name evidence="2" type="ORF">QLX08_004950</name>
</gene>
<evidence type="ECO:0000256" key="1">
    <source>
        <dbReference type="SAM" id="MobiDB-lite"/>
    </source>
</evidence>
<accession>A0AAW1A0H2</accession>
<feature type="region of interest" description="Disordered" evidence="1">
    <location>
        <begin position="21"/>
        <end position="43"/>
    </location>
</feature>
<dbReference type="Proteomes" id="UP001432146">
    <property type="component" value="Unassembled WGS sequence"/>
</dbReference>
<keyword evidence="3" id="KW-1185">Reference proteome</keyword>
<sequence>MCSYATCPQHAPAIRPRNRYCAAELDPPEQNPDNGNASNLPRATGPIAAPSWNWANFANEIPQIDSPTPISFRLFVNKFNGRLCTLFLVSSTPTELSSPELYLPDAFKSEESYSVSIRGSNE</sequence>
<comment type="caution">
    <text evidence="2">The sequence shown here is derived from an EMBL/GenBank/DDBJ whole genome shotgun (WGS) entry which is preliminary data.</text>
</comment>
<proteinExistence type="predicted"/>
<protein>
    <submittedName>
        <fullName evidence="2">Uncharacterized protein</fullName>
    </submittedName>
</protein>
<name>A0AAW1A0H2_9HYME</name>
<reference evidence="2 3" key="1">
    <citation type="submission" date="2024-05" db="EMBL/GenBank/DDBJ databases">
        <title>The nuclear and mitochondrial genome assemblies of Tetragonisca angustula (Apidae: Meliponini), a tiny yet remarkable pollinator in the Neotropics.</title>
        <authorList>
            <person name="Ferrari R."/>
            <person name="Ricardo P.C."/>
            <person name="Dias F.C."/>
            <person name="Araujo N.S."/>
            <person name="Soares D.O."/>
            <person name="Zhou Q.-S."/>
            <person name="Zhu C.-D."/>
            <person name="Coutinho L."/>
            <person name="Airas M.C."/>
            <person name="Batista T.M."/>
        </authorList>
    </citation>
    <scope>NUCLEOTIDE SEQUENCE [LARGE SCALE GENOMIC DNA]</scope>
    <source>
        <strain evidence="2">ASF017062</strain>
        <tissue evidence="2">Abdomen</tissue>
    </source>
</reference>